<dbReference type="EnsemblPlants" id="evm.model.05.1391">
    <property type="protein sequence ID" value="cds.evm.model.05.1391"/>
    <property type="gene ID" value="evm.TU.05.1391"/>
</dbReference>
<name>A0A803PL53_CANSA</name>
<reference evidence="1" key="1">
    <citation type="submission" date="2018-11" db="EMBL/GenBank/DDBJ databases">
        <authorList>
            <person name="Grassa J C."/>
        </authorList>
    </citation>
    <scope>NUCLEOTIDE SEQUENCE [LARGE SCALE GENOMIC DNA]</scope>
</reference>
<dbReference type="AlphaFoldDB" id="A0A803PL53"/>
<proteinExistence type="predicted"/>
<evidence type="ECO:0000313" key="1">
    <source>
        <dbReference type="EnsemblPlants" id="cds.evm.model.05.1391"/>
    </source>
</evidence>
<organism evidence="1 2">
    <name type="scientific">Cannabis sativa</name>
    <name type="common">Hemp</name>
    <name type="synonym">Marijuana</name>
    <dbReference type="NCBI Taxonomy" id="3483"/>
    <lineage>
        <taxon>Eukaryota</taxon>
        <taxon>Viridiplantae</taxon>
        <taxon>Streptophyta</taxon>
        <taxon>Embryophyta</taxon>
        <taxon>Tracheophyta</taxon>
        <taxon>Spermatophyta</taxon>
        <taxon>Magnoliopsida</taxon>
        <taxon>eudicotyledons</taxon>
        <taxon>Gunneridae</taxon>
        <taxon>Pentapetalae</taxon>
        <taxon>rosids</taxon>
        <taxon>fabids</taxon>
        <taxon>Rosales</taxon>
        <taxon>Cannabaceae</taxon>
        <taxon>Cannabis</taxon>
    </lineage>
</organism>
<protein>
    <submittedName>
        <fullName evidence="1">Uncharacterized protein</fullName>
    </submittedName>
</protein>
<dbReference type="EMBL" id="UZAU01000534">
    <property type="status" value="NOT_ANNOTATED_CDS"/>
    <property type="molecule type" value="Genomic_DNA"/>
</dbReference>
<sequence length="241" mass="26678">MTDEELREFVRSMIRSVELRIDAMFERHGLSTAALLNSSSQAPTTVQEVDNSTEPERIIKPVVVPEGISHINVEIGLVREGSKAPPRENCSLLKLKKLSVPSEIPPDFVTVNVSTGSYLSRSQSTQVQYSTAARNSPTSEKTSLTSADIVDSVPVAANGVRRTPTLEKEMMILAPSTDTSTDIIFVVRDSNQIWHGSGRVLRLKFSNNNDDYSRRLAKKKKVELPRETKSVEEGRRVLVTG</sequence>
<dbReference type="Gramene" id="evm.model.05.1391">
    <property type="protein sequence ID" value="cds.evm.model.05.1391"/>
    <property type="gene ID" value="evm.TU.05.1391"/>
</dbReference>
<evidence type="ECO:0000313" key="2">
    <source>
        <dbReference type="Proteomes" id="UP000596661"/>
    </source>
</evidence>
<keyword evidence="2" id="KW-1185">Reference proteome</keyword>
<accession>A0A803PL53</accession>
<reference evidence="1" key="2">
    <citation type="submission" date="2021-03" db="UniProtKB">
        <authorList>
            <consortium name="EnsemblPlants"/>
        </authorList>
    </citation>
    <scope>IDENTIFICATION</scope>
</reference>
<dbReference type="Proteomes" id="UP000596661">
    <property type="component" value="Chromosome 5"/>
</dbReference>